<evidence type="ECO:0000313" key="2">
    <source>
        <dbReference type="Proteomes" id="UP000480178"/>
    </source>
</evidence>
<dbReference type="InterPro" id="IPR018914">
    <property type="entry name" value="DUF2480"/>
</dbReference>
<dbReference type="EMBL" id="CP048222">
    <property type="protein sequence ID" value="QHT72067.1"/>
    <property type="molecule type" value="Genomic_DNA"/>
</dbReference>
<name>A0A6C0GVZ7_9BACT</name>
<keyword evidence="2" id="KW-1185">Reference proteome</keyword>
<organism evidence="1 2">
    <name type="scientific">Rhodocytophaga rosea</name>
    <dbReference type="NCBI Taxonomy" id="2704465"/>
    <lineage>
        <taxon>Bacteria</taxon>
        <taxon>Pseudomonadati</taxon>
        <taxon>Bacteroidota</taxon>
        <taxon>Cytophagia</taxon>
        <taxon>Cytophagales</taxon>
        <taxon>Rhodocytophagaceae</taxon>
        <taxon>Rhodocytophaga</taxon>
    </lineage>
</organism>
<proteinExistence type="predicted"/>
<accession>A0A6C0GVZ7</accession>
<dbReference type="Proteomes" id="UP000480178">
    <property type="component" value="Chromosome"/>
</dbReference>
<dbReference type="Pfam" id="PF10652">
    <property type="entry name" value="DUF2480"/>
    <property type="match status" value="1"/>
</dbReference>
<reference evidence="1 2" key="1">
    <citation type="submission" date="2020-01" db="EMBL/GenBank/DDBJ databases">
        <authorList>
            <person name="Kim M.K."/>
        </authorList>
    </citation>
    <scope>NUCLEOTIDE SEQUENCE [LARGE SCALE GENOMIC DNA]</scope>
    <source>
        <strain evidence="1 2">172606-1</strain>
    </source>
</reference>
<evidence type="ECO:0000313" key="1">
    <source>
        <dbReference type="EMBL" id="QHT72067.1"/>
    </source>
</evidence>
<dbReference type="KEGG" id="rhoz:GXP67_17955"/>
<sequence>MTMQEDIIINKVASSGLITLDLEQYYHTGERVEYDIAQNLFHGLILREKDFREFLKQHDWSQYEGKNVAIICSADAIVPTWAYMLLATHLEPYANLFVFGDLEMLENALFGQALAKIDVNEYKDSKVVVKGCSKVPVPVYAYVEIVRLLKPHVRSIMYGEPCSTVPVFKRK</sequence>
<gene>
    <name evidence="1" type="ORF">GXP67_17955</name>
</gene>
<protein>
    <submittedName>
        <fullName evidence="1">DUF2480 family protein</fullName>
    </submittedName>
</protein>
<dbReference type="AlphaFoldDB" id="A0A6C0GVZ7"/>